<dbReference type="AlphaFoldDB" id="E3VRW4"/>
<comment type="function">
    <text evidence="1">Core subunit of the mitochondrial membrane respiratory chain NADH dehydrogenase (Complex I) that is believed to belong to the minimal assembly required for catalysis. Complex I functions in the transfer of electrons from NADH to the respiratory chain. The immediate electron acceptor for the enzyme is believed to be ubiquinone.</text>
</comment>
<protein>
    <recommendedName>
        <fullName evidence="4 17">NADH-ubiquinone oxidoreductase chain 5</fullName>
        <ecNumber evidence="3 17">7.1.1.2</ecNumber>
    </recommendedName>
</protein>
<sequence length="555" mass="64728">MMINIYIYFIFMFLGFIFMFNLSVLLYYYDFSMMMEWMFLSVSSMNMELIFLLDWVSVMFISVIFLISSMIMIYSMGYMEGEKFLKRFIYLVIMFIFSMILMIISPNIISILFGWDGLGLVSYCLVIYYQNYMSYNSGMVTVLCNRVGDVGILMMIGLMLVSGSWNIWSMSMGKLLLFMMLLAAISKSAQIPFSTWLPMAMAAPTPVSALVHSSTLVTAGVYLMIRFNKFLLGSGMGVYLFFLSVLTMLMAGIMANVENDLKKIIALSTLSQLGLMMMILSLGFSMVAFYHLLTHAIFKSLLFMCAGIMIHSMMNNQDIRLLGNLNEIIPFTMMSFYISNLALCGMPFISGFYSKDLIMELIYSFKVNTLMLVLIVISLMFTVSYSFRLFYYLFFNNFKFYSYYNFSESKVMNMSMISLVVMSILIGSMLNWMFFYNLYIIHLDFSIKFVTLVVCMLGVFLGWAISAISKHLIKAFNLVYFLSSMWFLNYMYIWVYKPVNKLGGYAYYVDKVWVEFMSKNMIFYIIQYKKFVFNYKIYMFGFIMIYLGLMMKLFI</sequence>
<accession>E3VRW4</accession>
<keyword evidence="5 17" id="KW-0813">Transport</keyword>
<keyword evidence="9" id="KW-1278">Translocase</keyword>
<keyword evidence="14 17" id="KW-0496">Mitochondrion</keyword>
<keyword evidence="12 17" id="KW-0520">NAD</keyword>
<dbReference type="EMBL" id="HQ215539">
    <property type="protein sequence ID" value="ADP01803.1"/>
    <property type="molecule type" value="Genomic_DNA"/>
</dbReference>
<evidence type="ECO:0000256" key="13">
    <source>
        <dbReference type="ARBA" id="ARBA00023075"/>
    </source>
</evidence>
<evidence type="ECO:0000256" key="11">
    <source>
        <dbReference type="ARBA" id="ARBA00022989"/>
    </source>
</evidence>
<comment type="function">
    <text evidence="17">Core subunit of the mitochondrial membrane respiratory chain NADH dehydrogenase (Complex I) which catalyzes electron transfer from NADH through the respiratory chain, using ubiquinone as an electron acceptor. Essential for the catalytic activity and assembly of complex I.</text>
</comment>
<evidence type="ECO:0000256" key="10">
    <source>
        <dbReference type="ARBA" id="ARBA00022982"/>
    </source>
</evidence>
<keyword evidence="8" id="KW-0999">Mitochondrion inner membrane</keyword>
<dbReference type="GO" id="GO:0005743">
    <property type="term" value="C:mitochondrial inner membrane"/>
    <property type="evidence" value="ECO:0007669"/>
    <property type="project" value="UniProtKB-SubCell"/>
</dbReference>
<feature type="transmembrane region" description="Helical" evidence="17">
    <location>
        <begin position="88"/>
        <end position="105"/>
    </location>
</feature>
<keyword evidence="13 17" id="KW-0830">Ubiquinone</keyword>
<comment type="subcellular location">
    <subcellularLocation>
        <location evidence="2">Mitochondrion inner membrane</location>
        <topology evidence="2">Multi-pass membrane protein</topology>
    </subcellularLocation>
</comment>
<dbReference type="PANTHER" id="PTHR42829:SF2">
    <property type="entry name" value="NADH-UBIQUINONE OXIDOREDUCTASE CHAIN 5"/>
    <property type="match status" value="1"/>
</dbReference>
<dbReference type="GO" id="GO:0003954">
    <property type="term" value="F:NADH dehydrogenase activity"/>
    <property type="evidence" value="ECO:0007669"/>
    <property type="project" value="TreeGrafter"/>
</dbReference>
<organism evidence="21">
    <name type="scientific">Solenopsis richteri</name>
    <name type="common">Black imported fire ant</name>
    <dbReference type="NCBI Taxonomy" id="30203"/>
    <lineage>
        <taxon>Eukaryota</taxon>
        <taxon>Metazoa</taxon>
        <taxon>Ecdysozoa</taxon>
        <taxon>Arthropoda</taxon>
        <taxon>Hexapoda</taxon>
        <taxon>Insecta</taxon>
        <taxon>Pterygota</taxon>
        <taxon>Neoptera</taxon>
        <taxon>Endopterygota</taxon>
        <taxon>Hymenoptera</taxon>
        <taxon>Apocrita</taxon>
        <taxon>Aculeata</taxon>
        <taxon>Formicoidea</taxon>
        <taxon>Formicidae</taxon>
        <taxon>Myrmicinae</taxon>
        <taxon>Solenopsis</taxon>
    </lineage>
</organism>
<feature type="domain" description="NADH-Ubiquinone oxidoreductase (complex I) chain 5 N-terminal" evidence="19">
    <location>
        <begin position="40"/>
        <end position="88"/>
    </location>
</feature>
<dbReference type="PRINTS" id="PR01434">
    <property type="entry name" value="NADHDHGNASE5"/>
</dbReference>
<dbReference type="PANTHER" id="PTHR42829">
    <property type="entry name" value="NADH-UBIQUINONE OXIDOREDUCTASE CHAIN 5"/>
    <property type="match status" value="1"/>
</dbReference>
<evidence type="ECO:0000256" key="17">
    <source>
        <dbReference type="RuleBase" id="RU003404"/>
    </source>
</evidence>
<gene>
    <name evidence="21" type="primary">ND5</name>
</gene>
<feature type="transmembrane region" description="Helical" evidence="17">
    <location>
        <begin position="207"/>
        <end position="225"/>
    </location>
</feature>
<evidence type="ECO:0000256" key="9">
    <source>
        <dbReference type="ARBA" id="ARBA00022967"/>
    </source>
</evidence>
<evidence type="ECO:0000313" key="21">
    <source>
        <dbReference type="EMBL" id="ADP01803.1"/>
    </source>
</evidence>
<feature type="transmembrane region" description="Helical" evidence="17">
    <location>
        <begin position="416"/>
        <end position="439"/>
    </location>
</feature>
<feature type="transmembrane region" description="Helical" evidence="17">
    <location>
        <begin position="445"/>
        <end position="465"/>
    </location>
</feature>
<evidence type="ECO:0000256" key="12">
    <source>
        <dbReference type="ARBA" id="ARBA00023027"/>
    </source>
</evidence>
<evidence type="ECO:0000256" key="3">
    <source>
        <dbReference type="ARBA" id="ARBA00012944"/>
    </source>
</evidence>
<dbReference type="InterPro" id="IPR001516">
    <property type="entry name" value="Proton_antipo_N"/>
</dbReference>
<feature type="transmembrane region" description="Helical" evidence="17">
    <location>
        <begin position="369"/>
        <end position="395"/>
    </location>
</feature>
<evidence type="ECO:0000256" key="14">
    <source>
        <dbReference type="ARBA" id="ARBA00023128"/>
    </source>
</evidence>
<evidence type="ECO:0000256" key="15">
    <source>
        <dbReference type="ARBA" id="ARBA00023136"/>
    </source>
</evidence>
<evidence type="ECO:0000256" key="7">
    <source>
        <dbReference type="ARBA" id="ARBA00022692"/>
    </source>
</evidence>
<feature type="transmembrane region" description="Helical" evidence="17">
    <location>
        <begin position="237"/>
        <end position="257"/>
    </location>
</feature>
<feature type="transmembrane region" description="Helical" evidence="17">
    <location>
        <begin position="140"/>
        <end position="161"/>
    </location>
</feature>
<reference evidence="21" key="1">
    <citation type="journal article" date="2010" name="BMC Evol. Biol.">
        <title>Mitochondrial genome evolution in fire ants (Hymenoptera: Formicidae).</title>
        <authorList>
            <person name="Gotzek D."/>
            <person name="Clarke J."/>
            <person name="Shoemaker D."/>
        </authorList>
    </citation>
    <scope>NUCLEOTIDE SEQUENCE</scope>
</reference>
<evidence type="ECO:0000259" key="20">
    <source>
        <dbReference type="Pfam" id="PF06455"/>
    </source>
</evidence>
<evidence type="ECO:0000256" key="5">
    <source>
        <dbReference type="ARBA" id="ARBA00022448"/>
    </source>
</evidence>
<dbReference type="Pfam" id="PF00361">
    <property type="entry name" value="Proton_antipo_M"/>
    <property type="match status" value="1"/>
</dbReference>
<dbReference type="Pfam" id="PF00662">
    <property type="entry name" value="Proton_antipo_N"/>
    <property type="match status" value="1"/>
</dbReference>
<keyword evidence="11 17" id="KW-1133">Transmembrane helix</keyword>
<dbReference type="InterPro" id="IPR003945">
    <property type="entry name" value="NU5C-like"/>
</dbReference>
<keyword evidence="15 17" id="KW-0472">Membrane</keyword>
<proteinExistence type="inferred from homology"/>
<feature type="transmembrane region" description="Helical" evidence="17">
    <location>
        <begin position="264"/>
        <end position="290"/>
    </location>
</feature>
<evidence type="ECO:0000256" key="1">
    <source>
        <dbReference type="ARBA" id="ARBA00003257"/>
    </source>
</evidence>
<keyword evidence="10" id="KW-0249">Electron transport</keyword>
<feature type="transmembrane region" description="Helical" evidence="17">
    <location>
        <begin position="328"/>
        <end position="349"/>
    </location>
</feature>
<dbReference type="GO" id="GO:0015990">
    <property type="term" value="P:electron transport coupled proton transport"/>
    <property type="evidence" value="ECO:0007669"/>
    <property type="project" value="TreeGrafter"/>
</dbReference>
<feature type="transmembrane region" description="Helical" evidence="17">
    <location>
        <begin position="296"/>
        <end position="316"/>
    </location>
</feature>
<evidence type="ECO:0000259" key="19">
    <source>
        <dbReference type="Pfam" id="PF00662"/>
    </source>
</evidence>
<dbReference type="Pfam" id="PF06455">
    <property type="entry name" value="NADH5_C"/>
    <property type="match status" value="1"/>
</dbReference>
<dbReference type="GO" id="GO:0008137">
    <property type="term" value="F:NADH dehydrogenase (ubiquinone) activity"/>
    <property type="evidence" value="ECO:0007669"/>
    <property type="project" value="UniProtKB-EC"/>
</dbReference>
<dbReference type="InterPro" id="IPR010934">
    <property type="entry name" value="NADH_DH_su5_C"/>
</dbReference>
<dbReference type="CTD" id="4540"/>
<evidence type="ECO:0000259" key="18">
    <source>
        <dbReference type="Pfam" id="PF00361"/>
    </source>
</evidence>
<dbReference type="GO" id="GO:0042773">
    <property type="term" value="P:ATP synthesis coupled electron transport"/>
    <property type="evidence" value="ECO:0007669"/>
    <property type="project" value="InterPro"/>
</dbReference>
<dbReference type="GeneID" id="9978210"/>
<keyword evidence="7 17" id="KW-0812">Transmembrane</keyword>
<evidence type="ECO:0000256" key="2">
    <source>
        <dbReference type="ARBA" id="ARBA00004448"/>
    </source>
</evidence>
<evidence type="ECO:0000256" key="16">
    <source>
        <dbReference type="ARBA" id="ARBA00049551"/>
    </source>
</evidence>
<comment type="catalytic activity">
    <reaction evidence="16 17">
        <text>a ubiquinone + NADH + 5 H(+)(in) = a ubiquinol + NAD(+) + 4 H(+)(out)</text>
        <dbReference type="Rhea" id="RHEA:29091"/>
        <dbReference type="Rhea" id="RHEA-COMP:9565"/>
        <dbReference type="Rhea" id="RHEA-COMP:9566"/>
        <dbReference type="ChEBI" id="CHEBI:15378"/>
        <dbReference type="ChEBI" id="CHEBI:16389"/>
        <dbReference type="ChEBI" id="CHEBI:17976"/>
        <dbReference type="ChEBI" id="CHEBI:57540"/>
        <dbReference type="ChEBI" id="CHEBI:57945"/>
        <dbReference type="EC" id="7.1.1.2"/>
    </reaction>
</comment>
<evidence type="ECO:0000256" key="4">
    <source>
        <dbReference type="ARBA" id="ARBA00021096"/>
    </source>
</evidence>
<feature type="transmembrane region" description="Helical" evidence="17">
    <location>
        <begin position="477"/>
        <end position="495"/>
    </location>
</feature>
<feature type="transmembrane region" description="Helical" evidence="17">
    <location>
        <begin position="537"/>
        <end position="554"/>
    </location>
</feature>
<evidence type="ECO:0000256" key="8">
    <source>
        <dbReference type="ARBA" id="ARBA00022792"/>
    </source>
</evidence>
<feature type="transmembrane region" description="Helical" evidence="17">
    <location>
        <begin position="7"/>
        <end position="29"/>
    </location>
</feature>
<dbReference type="EC" id="7.1.1.2" evidence="3 17"/>
<dbReference type="InterPro" id="IPR001750">
    <property type="entry name" value="ND/Mrp_TM"/>
</dbReference>
<geneLocation type="mitochondrion" evidence="21"/>
<feature type="transmembrane region" description="Helical" evidence="17">
    <location>
        <begin position="111"/>
        <end position="128"/>
    </location>
</feature>
<feature type="domain" description="NADH:quinone oxidoreductase/Mrp antiporter transmembrane" evidence="18">
    <location>
        <begin position="105"/>
        <end position="379"/>
    </location>
</feature>
<name>E3VRW4_SOLRI</name>
<keyword evidence="6" id="KW-0679">Respiratory chain</keyword>
<comment type="similarity">
    <text evidence="17">Belongs to the complex I subunit 5 family.</text>
</comment>
<feature type="domain" description="NADH dehydrogenase subunit 5 C-terminal" evidence="20">
    <location>
        <begin position="385"/>
        <end position="550"/>
    </location>
</feature>
<evidence type="ECO:0000256" key="6">
    <source>
        <dbReference type="ARBA" id="ARBA00022660"/>
    </source>
</evidence>
<feature type="transmembrane region" description="Helical" evidence="17">
    <location>
        <begin position="49"/>
        <end position="76"/>
    </location>
</feature>
<dbReference type="RefSeq" id="YP_004021383.1">
    <property type="nucleotide sequence ID" value="NC_014677.1"/>
</dbReference>